<dbReference type="EMBL" id="MFMM01000001">
    <property type="protein sequence ID" value="OGG85081.1"/>
    <property type="molecule type" value="Genomic_DNA"/>
</dbReference>
<comment type="caution">
    <text evidence="1">The sequence shown here is derived from an EMBL/GenBank/DDBJ whole genome shotgun (WGS) entry which is preliminary data.</text>
</comment>
<dbReference type="SUPFAM" id="SSF55811">
    <property type="entry name" value="Nudix"/>
    <property type="match status" value="1"/>
</dbReference>
<dbReference type="Proteomes" id="UP000177325">
    <property type="component" value="Unassembled WGS sequence"/>
</dbReference>
<dbReference type="Gene3D" id="3.90.79.10">
    <property type="entry name" value="Nucleoside Triphosphate Pyrophosphohydrolase"/>
    <property type="match status" value="1"/>
</dbReference>
<reference evidence="1 2" key="1">
    <citation type="journal article" date="2016" name="Nat. Commun.">
        <title>Thousands of microbial genomes shed light on interconnected biogeochemical processes in an aquifer system.</title>
        <authorList>
            <person name="Anantharaman K."/>
            <person name="Brown C.T."/>
            <person name="Hug L.A."/>
            <person name="Sharon I."/>
            <person name="Castelle C.J."/>
            <person name="Probst A.J."/>
            <person name="Thomas B.C."/>
            <person name="Singh A."/>
            <person name="Wilkins M.J."/>
            <person name="Karaoz U."/>
            <person name="Brodie E.L."/>
            <person name="Williams K.H."/>
            <person name="Hubbard S.S."/>
            <person name="Banfield J.F."/>
        </authorList>
    </citation>
    <scope>NUCLEOTIDE SEQUENCE [LARGE SCALE GENOMIC DNA]</scope>
</reference>
<gene>
    <name evidence="1" type="ORF">A3G90_03405</name>
</gene>
<protein>
    <recommendedName>
        <fullName evidence="3">Nudix hydrolase domain-containing protein</fullName>
    </recommendedName>
</protein>
<proteinExistence type="predicted"/>
<dbReference type="AlphaFoldDB" id="A0A1F6FGV5"/>
<accession>A0A1F6FGV5</accession>
<dbReference type="InterPro" id="IPR015797">
    <property type="entry name" value="NUDIX_hydrolase-like_dom_sf"/>
</dbReference>
<sequence>MGFETKLEFDGRIVSVGAILRNQEGYILLQKLPVENITDTALITGFGGFTLGDETAYDTLKRALADELKFKIDKNGSKPIPFKYVETKTPDMYDVYVYIEDVDESKLETANDLVKVKFLTQVKEAEKADWLLNIKDDELPGRV</sequence>
<organism evidence="1 2">
    <name type="scientific">Candidatus Kaiserbacteria bacterium RIFCSPLOWO2_12_FULL_45_26</name>
    <dbReference type="NCBI Taxonomy" id="1798525"/>
    <lineage>
        <taxon>Bacteria</taxon>
        <taxon>Candidatus Kaiseribacteriota</taxon>
    </lineage>
</organism>
<dbReference type="STRING" id="1798525.A3G90_03405"/>
<evidence type="ECO:0008006" key="3">
    <source>
        <dbReference type="Google" id="ProtNLM"/>
    </source>
</evidence>
<evidence type="ECO:0000313" key="2">
    <source>
        <dbReference type="Proteomes" id="UP000177325"/>
    </source>
</evidence>
<name>A0A1F6FGV5_9BACT</name>
<evidence type="ECO:0000313" key="1">
    <source>
        <dbReference type="EMBL" id="OGG85081.1"/>
    </source>
</evidence>